<feature type="non-terminal residue" evidence="2">
    <location>
        <position position="606"/>
    </location>
</feature>
<comment type="caution">
    <text evidence="2">The sequence shown here is derived from an EMBL/GenBank/DDBJ whole genome shotgun (WGS) entry which is preliminary data.</text>
</comment>
<dbReference type="EMBL" id="CAKXAJ010001873">
    <property type="protein sequence ID" value="CAH2207989.1"/>
    <property type="molecule type" value="Genomic_DNA"/>
</dbReference>
<proteinExistence type="predicted"/>
<sequence length="606" mass="69613">YLPETGEVIAPEDNDKPREEVQPVIIKPTSKKPLKVLKMEHVSIKLTEAQFPKEMEQPQFSKIKLKKPDVKSKKEQTSTVLPKVQLKSRIKFVTDWPPDDVKPIITFLKSVRQNGELSRNIKEAAKLKKKKLIVPEISDVPKTPLEKPDLVDYIKEDTKPRPEESTTNDRLTKEFIDEEIVKKKNIAEHEPSEISSPGPVVKKKMKLKPMTIVEKVIEPNLPQFAESIEEPQFKKIQLKKGIVKTKLESSVVKIPKIQLKSRIKFVGDWPPKIIKPNLSFLGGVRQNGILSRNIKEAAKIKKTVFKQPVLPEIEKIELEKPMFTQEDIIGIKISPEKEDEKLHDAGDNIQDEPEQFTIASRRPSVKKIEEFVDEVTIKKKLKPVRKSSITLPEITEPEEVTFRPKITKTKEEVEQEFNIHLDSYEEEEISMTSKVKLKPQRQPTFNEEENEVSIKVYEEKESVDDNIVEIIDSDVEKDEGTNVIMPLKKPVKPLVNVDEEITSSVIMSKPKSHTQAIEFTEDVTFELGDKTKYLIDDQEISFDVKKQKDEFKSEELSLSSKIKLARKKKLTIDEAGDETSIRLEKEIEDDGQVDEIIISDSESEER</sequence>
<evidence type="ECO:0000313" key="3">
    <source>
        <dbReference type="Proteomes" id="UP000838756"/>
    </source>
</evidence>
<keyword evidence="3" id="KW-1185">Reference proteome</keyword>
<feature type="region of interest" description="Disordered" evidence="1">
    <location>
        <begin position="430"/>
        <end position="450"/>
    </location>
</feature>
<gene>
    <name evidence="2" type="primary">jg383</name>
    <name evidence="2" type="ORF">PAEG_LOCUS606</name>
</gene>
<reference evidence="2" key="1">
    <citation type="submission" date="2022-03" db="EMBL/GenBank/DDBJ databases">
        <authorList>
            <person name="Lindestad O."/>
        </authorList>
    </citation>
    <scope>NUCLEOTIDE SEQUENCE</scope>
</reference>
<organism evidence="2 3">
    <name type="scientific">Pararge aegeria aegeria</name>
    <dbReference type="NCBI Taxonomy" id="348720"/>
    <lineage>
        <taxon>Eukaryota</taxon>
        <taxon>Metazoa</taxon>
        <taxon>Ecdysozoa</taxon>
        <taxon>Arthropoda</taxon>
        <taxon>Hexapoda</taxon>
        <taxon>Insecta</taxon>
        <taxon>Pterygota</taxon>
        <taxon>Neoptera</taxon>
        <taxon>Endopterygota</taxon>
        <taxon>Lepidoptera</taxon>
        <taxon>Glossata</taxon>
        <taxon>Ditrysia</taxon>
        <taxon>Papilionoidea</taxon>
        <taxon>Nymphalidae</taxon>
        <taxon>Satyrinae</taxon>
        <taxon>Satyrini</taxon>
        <taxon>Parargina</taxon>
        <taxon>Pararge</taxon>
    </lineage>
</organism>
<dbReference type="AlphaFoldDB" id="A0A8S4QE24"/>
<evidence type="ECO:0000256" key="1">
    <source>
        <dbReference type="SAM" id="MobiDB-lite"/>
    </source>
</evidence>
<dbReference type="Proteomes" id="UP000838756">
    <property type="component" value="Unassembled WGS sequence"/>
</dbReference>
<feature type="non-terminal residue" evidence="2">
    <location>
        <position position="1"/>
    </location>
</feature>
<name>A0A8S4QE24_9NEOP</name>
<evidence type="ECO:0000313" key="2">
    <source>
        <dbReference type="EMBL" id="CAH2207989.1"/>
    </source>
</evidence>
<feature type="region of interest" description="Disordered" evidence="1">
    <location>
        <begin position="1"/>
        <end position="20"/>
    </location>
</feature>
<protein>
    <submittedName>
        <fullName evidence="2">Jg383 protein</fullName>
    </submittedName>
</protein>
<dbReference type="OrthoDB" id="6928684at2759"/>
<accession>A0A8S4QE24</accession>